<proteinExistence type="predicted"/>
<organism evidence="1">
    <name type="scientific">Rhizophora mucronata</name>
    <name type="common">Asiatic mangrove</name>
    <dbReference type="NCBI Taxonomy" id="61149"/>
    <lineage>
        <taxon>Eukaryota</taxon>
        <taxon>Viridiplantae</taxon>
        <taxon>Streptophyta</taxon>
        <taxon>Embryophyta</taxon>
        <taxon>Tracheophyta</taxon>
        <taxon>Spermatophyta</taxon>
        <taxon>Magnoliopsida</taxon>
        <taxon>eudicotyledons</taxon>
        <taxon>Gunneridae</taxon>
        <taxon>Pentapetalae</taxon>
        <taxon>rosids</taxon>
        <taxon>fabids</taxon>
        <taxon>Malpighiales</taxon>
        <taxon>Rhizophoraceae</taxon>
        <taxon>Rhizophora</taxon>
    </lineage>
</organism>
<sequence>MFSLNQPKRILSLITLMNSLPESTSTNHQDSPFERC</sequence>
<dbReference type="AlphaFoldDB" id="A0A2P2NIY7"/>
<evidence type="ECO:0000313" key="1">
    <source>
        <dbReference type="EMBL" id="MBX42423.1"/>
    </source>
</evidence>
<name>A0A2P2NIY7_RHIMU</name>
<reference evidence="1" key="1">
    <citation type="submission" date="2018-02" db="EMBL/GenBank/DDBJ databases">
        <title>Rhizophora mucronata_Transcriptome.</title>
        <authorList>
            <person name="Meera S.P."/>
            <person name="Sreeshan A."/>
            <person name="Augustine A."/>
        </authorList>
    </citation>
    <scope>NUCLEOTIDE SEQUENCE</scope>
    <source>
        <tissue evidence="1">Leaf</tissue>
    </source>
</reference>
<dbReference type="EMBL" id="GGEC01061939">
    <property type="protein sequence ID" value="MBX42423.1"/>
    <property type="molecule type" value="Transcribed_RNA"/>
</dbReference>
<protein>
    <submittedName>
        <fullName evidence="1">Uncharacterized protein</fullName>
    </submittedName>
</protein>
<accession>A0A2P2NIY7</accession>